<evidence type="ECO:0000256" key="4">
    <source>
        <dbReference type="ARBA" id="ARBA00022741"/>
    </source>
</evidence>
<feature type="site" description="Interaction with tRNA" evidence="10">
    <location>
        <position position="125"/>
    </location>
</feature>
<dbReference type="GO" id="GO:0103016">
    <property type="term" value="F:tRNA-uridine 2-sulfurtransferase activity"/>
    <property type="evidence" value="ECO:0007669"/>
    <property type="project" value="UniProtKB-EC"/>
</dbReference>
<dbReference type="OrthoDB" id="9800696at2"/>
<dbReference type="FunFam" id="2.30.30.280:FF:000001">
    <property type="entry name" value="tRNA-specific 2-thiouridylase MnmA"/>
    <property type="match status" value="1"/>
</dbReference>
<dbReference type="GO" id="GO:0005524">
    <property type="term" value="F:ATP binding"/>
    <property type="evidence" value="ECO:0007669"/>
    <property type="project" value="UniProtKB-KW"/>
</dbReference>
<feature type="region of interest" description="Interaction with target base in tRNA" evidence="10">
    <location>
        <begin position="95"/>
        <end position="97"/>
    </location>
</feature>
<dbReference type="PANTHER" id="PTHR11933">
    <property type="entry name" value="TRNA 5-METHYLAMINOMETHYL-2-THIOURIDYLATE -METHYLTRANSFERASE"/>
    <property type="match status" value="1"/>
</dbReference>
<dbReference type="InterPro" id="IPR023382">
    <property type="entry name" value="MnmA-like_central_sf"/>
</dbReference>
<evidence type="ECO:0000313" key="13">
    <source>
        <dbReference type="EMBL" id="SEO55792.1"/>
    </source>
</evidence>
<evidence type="ECO:0000256" key="1">
    <source>
        <dbReference type="ARBA" id="ARBA00022555"/>
    </source>
</evidence>
<feature type="binding site" evidence="10">
    <location>
        <position position="124"/>
    </location>
    <ligand>
        <name>ATP</name>
        <dbReference type="ChEBI" id="CHEBI:30616"/>
    </ligand>
</feature>
<name>A0A172RZL2_9ACTN</name>
<dbReference type="Gene3D" id="2.40.30.10">
    <property type="entry name" value="Translation factors"/>
    <property type="match status" value="1"/>
</dbReference>
<dbReference type="InterPro" id="IPR046885">
    <property type="entry name" value="MnmA-like_C"/>
</dbReference>
<dbReference type="EMBL" id="FOEC01000002">
    <property type="protein sequence ID" value="SEO55792.1"/>
    <property type="molecule type" value="Genomic_DNA"/>
</dbReference>
<dbReference type="SUPFAM" id="SSF52402">
    <property type="entry name" value="Adenine nucleotide alpha hydrolases-like"/>
    <property type="match status" value="1"/>
</dbReference>
<evidence type="ECO:0000313" key="14">
    <source>
        <dbReference type="Proteomes" id="UP000182975"/>
    </source>
</evidence>
<dbReference type="Pfam" id="PF20259">
    <property type="entry name" value="tRNA_Me_trans_M"/>
    <property type="match status" value="1"/>
</dbReference>
<proteinExistence type="inferred from homology"/>
<feature type="region of interest" description="Interaction with tRNA" evidence="10">
    <location>
        <begin position="157"/>
        <end position="159"/>
    </location>
</feature>
<dbReference type="PANTHER" id="PTHR11933:SF5">
    <property type="entry name" value="MITOCHONDRIAL TRNA-SPECIFIC 2-THIOURIDYLASE 1"/>
    <property type="match status" value="1"/>
</dbReference>
<dbReference type="InterPro" id="IPR004506">
    <property type="entry name" value="MnmA-like"/>
</dbReference>
<feature type="domain" description="tRNA-specific 2-thiouridylase MnmA-like C-terminal" evidence="11">
    <location>
        <begin position="289"/>
        <end position="360"/>
    </location>
</feature>
<dbReference type="NCBIfam" id="TIGR00420">
    <property type="entry name" value="trmU"/>
    <property type="match status" value="1"/>
</dbReference>
<organism evidence="13 14">
    <name type="scientific">Denitrobacterium detoxificans</name>
    <dbReference type="NCBI Taxonomy" id="79604"/>
    <lineage>
        <taxon>Bacteria</taxon>
        <taxon>Bacillati</taxon>
        <taxon>Actinomycetota</taxon>
        <taxon>Coriobacteriia</taxon>
        <taxon>Eggerthellales</taxon>
        <taxon>Eggerthellaceae</taxon>
        <taxon>Denitrobacterium</taxon>
    </lineage>
</organism>
<dbReference type="AlphaFoldDB" id="A0A172RZL2"/>
<keyword evidence="3 10" id="KW-0819">tRNA processing</keyword>
<dbReference type="Gene3D" id="2.30.30.280">
    <property type="entry name" value="Adenine nucleotide alpha hydrolases-like domains"/>
    <property type="match status" value="1"/>
</dbReference>
<feature type="active site" description="Nucleophile" evidence="10">
    <location>
        <position position="100"/>
    </location>
</feature>
<dbReference type="NCBIfam" id="NF001138">
    <property type="entry name" value="PRK00143.1"/>
    <property type="match status" value="1"/>
</dbReference>
<keyword evidence="7" id="KW-1015">Disulfide bond</keyword>
<feature type="active site" description="Cysteine persulfide intermediate" evidence="10">
    <location>
        <position position="207"/>
    </location>
</feature>
<keyword evidence="2 10" id="KW-0808">Transferase</keyword>
<dbReference type="GO" id="GO:0005737">
    <property type="term" value="C:cytoplasm"/>
    <property type="evidence" value="ECO:0007669"/>
    <property type="project" value="UniProtKB-SubCell"/>
</dbReference>
<comment type="similarity">
    <text evidence="10">Belongs to the MnmA/TRMU family.</text>
</comment>
<dbReference type="Pfam" id="PF20258">
    <property type="entry name" value="tRNA_Me_trans_C"/>
    <property type="match status" value="1"/>
</dbReference>
<dbReference type="InterPro" id="IPR046884">
    <property type="entry name" value="MnmA-like_central"/>
</dbReference>
<keyword evidence="4 10" id="KW-0547">Nucleotide-binding</keyword>
<evidence type="ECO:0000256" key="9">
    <source>
        <dbReference type="ARBA" id="ARBA00056575"/>
    </source>
</evidence>
<keyword evidence="14" id="KW-1185">Reference proteome</keyword>
<comment type="caution">
    <text evidence="10">Lacks conserved residue(s) required for the propagation of feature annotation.</text>
</comment>
<feature type="domain" description="tRNA-specific 2-thiouridylase MnmA-like central" evidence="12">
    <location>
        <begin position="216"/>
        <end position="277"/>
    </location>
</feature>
<keyword evidence="5 10" id="KW-0067">ATP-binding</keyword>
<keyword evidence="1 10" id="KW-0820">tRNA-binding</keyword>
<keyword evidence="10" id="KW-0963">Cytoplasm</keyword>
<dbReference type="STRING" id="79604.AAY81_08690"/>
<accession>A0A172RZL2</accession>
<comment type="subcellular location">
    <subcellularLocation>
        <location evidence="10">Cytoplasm</location>
    </subcellularLocation>
</comment>
<dbReference type="EC" id="2.8.1.13" evidence="10"/>
<gene>
    <name evidence="10" type="primary">mnmA</name>
    <name evidence="13" type="ORF">SAMN02910314_00555</name>
</gene>
<sequence length="362" mass="39987">MSKPNVLVGMSGGVDSSVSAALLLEAGFNVTGAYMKNWTLDVPGARCPWADDLAFAKRTAVRLGIDFRVYDFQEAYKRDVVDYMVAEYAAGRTPNPDVMCNQDVKFGLFLQAAEEENFDFIATGHYARTEWNALEGTDALALPQPDRHLLRAADTHKDQTYFLYRMTQHAIDRTIFPLGNFTKPQVRELAAERNLPSANKPDSQGICFVGEASIRHFLRMYVETKPGDIIHAETGKKLGAHEGAIYYTLGQRKGLNLSGGPWYVVGKDMDANVVLVSESKESLERGEREVALDRTSWVAGSAPAPGRYLARTRHTGQLTWGNLEAHDSEATFTFEEEHERVAAGQSVVLYDGDICLGGGIAR</sequence>
<dbReference type="KEGG" id="ddt:AAY81_08690"/>
<protein>
    <recommendedName>
        <fullName evidence="10">tRNA-specific 2-thiouridylase MnmA</fullName>
        <ecNumber evidence="10">2.8.1.13</ecNumber>
    </recommendedName>
</protein>
<evidence type="ECO:0000256" key="5">
    <source>
        <dbReference type="ARBA" id="ARBA00022840"/>
    </source>
</evidence>
<evidence type="ECO:0000259" key="11">
    <source>
        <dbReference type="Pfam" id="PF20258"/>
    </source>
</evidence>
<dbReference type="HAMAP" id="MF_00144">
    <property type="entry name" value="tRNA_thiouridyl_MnmA"/>
    <property type="match status" value="1"/>
</dbReference>
<dbReference type="PATRIC" id="fig|79604.3.peg.1745"/>
<reference evidence="14" key="1">
    <citation type="submission" date="2016-10" db="EMBL/GenBank/DDBJ databases">
        <authorList>
            <person name="Varghese N."/>
        </authorList>
    </citation>
    <scope>NUCLEOTIDE SEQUENCE [LARGE SCALE GENOMIC DNA]</scope>
    <source>
        <strain evidence="14">DSM 21843</strain>
    </source>
</reference>
<feature type="binding site" evidence="10">
    <location>
        <begin position="9"/>
        <end position="16"/>
    </location>
    <ligand>
        <name>ATP</name>
        <dbReference type="ChEBI" id="CHEBI:30616"/>
    </ligand>
</feature>
<evidence type="ECO:0000256" key="6">
    <source>
        <dbReference type="ARBA" id="ARBA00022884"/>
    </source>
</evidence>
<comment type="function">
    <text evidence="9 10">Catalyzes the 2-thiolation of uridine at the wobble position (U34) of tRNA, leading to the formation of s(2)U34.</text>
</comment>
<feature type="binding site" evidence="10">
    <location>
        <position position="35"/>
    </location>
    <ligand>
        <name>ATP</name>
        <dbReference type="ChEBI" id="CHEBI:30616"/>
    </ligand>
</feature>
<evidence type="ECO:0000256" key="7">
    <source>
        <dbReference type="ARBA" id="ARBA00023157"/>
    </source>
</evidence>
<dbReference type="RefSeq" id="WP_066664051.1">
    <property type="nucleotide sequence ID" value="NZ_CP011402.1"/>
</dbReference>
<dbReference type="Gene3D" id="3.40.50.620">
    <property type="entry name" value="HUPs"/>
    <property type="match status" value="1"/>
</dbReference>
<dbReference type="InterPro" id="IPR014729">
    <property type="entry name" value="Rossmann-like_a/b/a_fold"/>
</dbReference>
<dbReference type="CDD" id="cd01998">
    <property type="entry name" value="MnmA_TRMU-like"/>
    <property type="match status" value="1"/>
</dbReference>
<comment type="catalytic activity">
    <reaction evidence="8 10">
        <text>S-sulfanyl-L-cysteinyl-[protein] + uridine(34) in tRNA + AH2 + ATP = 2-thiouridine(34) in tRNA + L-cysteinyl-[protein] + A + AMP + diphosphate + H(+)</text>
        <dbReference type="Rhea" id="RHEA:47032"/>
        <dbReference type="Rhea" id="RHEA-COMP:10131"/>
        <dbReference type="Rhea" id="RHEA-COMP:11726"/>
        <dbReference type="Rhea" id="RHEA-COMP:11727"/>
        <dbReference type="Rhea" id="RHEA-COMP:11728"/>
        <dbReference type="ChEBI" id="CHEBI:13193"/>
        <dbReference type="ChEBI" id="CHEBI:15378"/>
        <dbReference type="ChEBI" id="CHEBI:17499"/>
        <dbReference type="ChEBI" id="CHEBI:29950"/>
        <dbReference type="ChEBI" id="CHEBI:30616"/>
        <dbReference type="ChEBI" id="CHEBI:33019"/>
        <dbReference type="ChEBI" id="CHEBI:61963"/>
        <dbReference type="ChEBI" id="CHEBI:65315"/>
        <dbReference type="ChEBI" id="CHEBI:87170"/>
        <dbReference type="ChEBI" id="CHEBI:456215"/>
        <dbReference type="EC" id="2.8.1.13"/>
    </reaction>
</comment>
<dbReference type="GO" id="GO:0000049">
    <property type="term" value="F:tRNA binding"/>
    <property type="evidence" value="ECO:0007669"/>
    <property type="project" value="UniProtKB-KW"/>
</dbReference>
<keyword evidence="6 10" id="KW-0694">RNA-binding</keyword>
<evidence type="ECO:0000256" key="8">
    <source>
        <dbReference type="ARBA" id="ARBA00051542"/>
    </source>
</evidence>
<evidence type="ECO:0000259" key="12">
    <source>
        <dbReference type="Pfam" id="PF20259"/>
    </source>
</evidence>
<evidence type="ECO:0000256" key="10">
    <source>
        <dbReference type="HAMAP-Rule" id="MF_00144"/>
    </source>
</evidence>
<dbReference type="Pfam" id="PF03054">
    <property type="entry name" value="tRNA_Me_trans"/>
    <property type="match status" value="1"/>
</dbReference>
<dbReference type="Proteomes" id="UP000182975">
    <property type="component" value="Unassembled WGS sequence"/>
</dbReference>
<evidence type="ECO:0000256" key="3">
    <source>
        <dbReference type="ARBA" id="ARBA00022694"/>
    </source>
</evidence>
<evidence type="ECO:0000256" key="2">
    <source>
        <dbReference type="ARBA" id="ARBA00022679"/>
    </source>
</evidence>
<dbReference type="GO" id="GO:0002143">
    <property type="term" value="P:tRNA wobble position uridine thiolation"/>
    <property type="evidence" value="ECO:0007669"/>
    <property type="project" value="TreeGrafter"/>
</dbReference>
<feature type="site" description="Interaction with tRNA" evidence="10">
    <location>
        <position position="345"/>
    </location>
</feature>